<proteinExistence type="predicted"/>
<keyword evidence="2" id="KW-1185">Reference proteome</keyword>
<dbReference type="EMBL" id="JAKLMC020000010">
    <property type="protein sequence ID" value="KAK5954013.1"/>
    <property type="molecule type" value="Genomic_DNA"/>
</dbReference>
<dbReference type="AlphaFoldDB" id="A0AAN8EY66"/>
<evidence type="ECO:0000313" key="1">
    <source>
        <dbReference type="EMBL" id="KAK5954013.1"/>
    </source>
</evidence>
<sequence>MDQQKFEKIIPMSNYQLFEAQQKVCLLETELSFVRTEKDHLARSVHCLVRADLEKSRQHTETSLELSRSKEEVAALTHRLKTIFVGARNRKMQSGANVGEAAFIEDVLEGFSGRYAQ</sequence>
<organism evidence="1 2">
    <name type="scientific">Knufia fluminis</name>
    <dbReference type="NCBI Taxonomy" id="191047"/>
    <lineage>
        <taxon>Eukaryota</taxon>
        <taxon>Fungi</taxon>
        <taxon>Dikarya</taxon>
        <taxon>Ascomycota</taxon>
        <taxon>Pezizomycotina</taxon>
        <taxon>Eurotiomycetes</taxon>
        <taxon>Chaetothyriomycetidae</taxon>
        <taxon>Chaetothyriales</taxon>
        <taxon>Trichomeriaceae</taxon>
        <taxon>Knufia</taxon>
    </lineage>
</organism>
<accession>A0AAN8EY66</accession>
<dbReference type="Proteomes" id="UP001316803">
    <property type="component" value="Unassembled WGS sequence"/>
</dbReference>
<evidence type="ECO:0000313" key="2">
    <source>
        <dbReference type="Proteomes" id="UP001316803"/>
    </source>
</evidence>
<gene>
    <name evidence="1" type="ORF">OHC33_005285</name>
</gene>
<name>A0AAN8EY66_9EURO</name>
<protein>
    <submittedName>
        <fullName evidence="1">Uncharacterized protein</fullName>
    </submittedName>
</protein>
<comment type="caution">
    <text evidence="1">The sequence shown here is derived from an EMBL/GenBank/DDBJ whole genome shotgun (WGS) entry which is preliminary data.</text>
</comment>
<reference evidence="1 2" key="1">
    <citation type="submission" date="2022-12" db="EMBL/GenBank/DDBJ databases">
        <title>Genomic features and morphological characterization of a novel Knufia sp. strain isolated from spacecraft assembly facility.</title>
        <authorList>
            <person name="Teixeira M."/>
            <person name="Chander A.M."/>
            <person name="Stajich J.E."/>
            <person name="Venkateswaran K."/>
        </authorList>
    </citation>
    <scope>NUCLEOTIDE SEQUENCE [LARGE SCALE GENOMIC DNA]</scope>
    <source>
        <strain evidence="1 2">FJI-L2-BK-P2</strain>
    </source>
</reference>